<evidence type="ECO:0000313" key="1">
    <source>
        <dbReference type="EMBL" id="KAH7983351.1"/>
    </source>
</evidence>
<keyword evidence="2" id="KW-1185">Reference proteome</keyword>
<dbReference type="EMBL" id="JABSTV010001245">
    <property type="protein sequence ID" value="KAH7983351.1"/>
    <property type="molecule type" value="Genomic_DNA"/>
</dbReference>
<proteinExistence type="predicted"/>
<protein>
    <recommendedName>
        <fullName evidence="3">Tick transposon</fullName>
    </recommendedName>
</protein>
<evidence type="ECO:0008006" key="3">
    <source>
        <dbReference type="Google" id="ProtNLM"/>
    </source>
</evidence>
<accession>A0A9D4YNF0</accession>
<name>A0A9D4YNF0_RHISA</name>
<dbReference type="Proteomes" id="UP000821837">
    <property type="component" value="Chromosome 1"/>
</dbReference>
<reference evidence="1" key="1">
    <citation type="journal article" date="2020" name="Cell">
        <title>Large-Scale Comparative Analyses of Tick Genomes Elucidate Their Genetic Diversity and Vector Capacities.</title>
        <authorList>
            <consortium name="Tick Genome and Microbiome Consortium (TIGMIC)"/>
            <person name="Jia N."/>
            <person name="Wang J."/>
            <person name="Shi W."/>
            <person name="Du L."/>
            <person name="Sun Y."/>
            <person name="Zhan W."/>
            <person name="Jiang J.F."/>
            <person name="Wang Q."/>
            <person name="Zhang B."/>
            <person name="Ji P."/>
            <person name="Bell-Sakyi L."/>
            <person name="Cui X.M."/>
            <person name="Yuan T.T."/>
            <person name="Jiang B.G."/>
            <person name="Yang W.F."/>
            <person name="Lam T.T."/>
            <person name="Chang Q.C."/>
            <person name="Ding S.J."/>
            <person name="Wang X.J."/>
            <person name="Zhu J.G."/>
            <person name="Ruan X.D."/>
            <person name="Zhao L."/>
            <person name="Wei J.T."/>
            <person name="Ye R.Z."/>
            <person name="Que T.C."/>
            <person name="Du C.H."/>
            <person name="Zhou Y.H."/>
            <person name="Cheng J.X."/>
            <person name="Dai P.F."/>
            <person name="Guo W.B."/>
            <person name="Han X.H."/>
            <person name="Huang E.J."/>
            <person name="Li L.F."/>
            <person name="Wei W."/>
            <person name="Gao Y.C."/>
            <person name="Liu J.Z."/>
            <person name="Shao H.Z."/>
            <person name="Wang X."/>
            <person name="Wang C.C."/>
            <person name="Yang T.C."/>
            <person name="Huo Q.B."/>
            <person name="Li W."/>
            <person name="Chen H.Y."/>
            <person name="Chen S.E."/>
            <person name="Zhou L.G."/>
            <person name="Ni X.B."/>
            <person name="Tian J.H."/>
            <person name="Sheng Y."/>
            <person name="Liu T."/>
            <person name="Pan Y.S."/>
            <person name="Xia L.Y."/>
            <person name="Li J."/>
            <person name="Zhao F."/>
            <person name="Cao W.C."/>
        </authorList>
    </citation>
    <scope>NUCLEOTIDE SEQUENCE</scope>
    <source>
        <strain evidence="1">Rsan-2018</strain>
    </source>
</reference>
<evidence type="ECO:0000313" key="2">
    <source>
        <dbReference type="Proteomes" id="UP000821837"/>
    </source>
</evidence>
<sequence>MIHAGPTHQPLGSDHYVLTMQVCTYPCKPRPRANRHTNWEAFRARCQHSTTPDNETLSQWTDHLLAGLDGVIASIPFTTNHPAIDSCLAHLQAARTSLTNRWNKQRHNRRLHRRITALDRETEAHTIALARQQWEQLCSELSSQPGCKQSCHLLRHLLGPTSTKSINRQQLQDVIQACPGDTSSLMADLAAKYFQLLPSDGLSPLSRPIPGPPTPS</sequence>
<dbReference type="AlphaFoldDB" id="A0A9D4YNF0"/>
<reference evidence="1" key="2">
    <citation type="submission" date="2021-09" db="EMBL/GenBank/DDBJ databases">
        <authorList>
            <person name="Jia N."/>
            <person name="Wang J."/>
            <person name="Shi W."/>
            <person name="Du L."/>
            <person name="Sun Y."/>
            <person name="Zhan W."/>
            <person name="Jiang J."/>
            <person name="Wang Q."/>
            <person name="Zhang B."/>
            <person name="Ji P."/>
            <person name="Sakyi L.B."/>
            <person name="Cui X."/>
            <person name="Yuan T."/>
            <person name="Jiang B."/>
            <person name="Yang W."/>
            <person name="Lam T.T.-Y."/>
            <person name="Chang Q."/>
            <person name="Ding S."/>
            <person name="Wang X."/>
            <person name="Zhu J."/>
            <person name="Ruan X."/>
            <person name="Zhao L."/>
            <person name="Wei J."/>
            <person name="Que T."/>
            <person name="Du C."/>
            <person name="Cheng J."/>
            <person name="Dai P."/>
            <person name="Han X."/>
            <person name="Huang E."/>
            <person name="Gao Y."/>
            <person name="Liu J."/>
            <person name="Shao H."/>
            <person name="Ye R."/>
            <person name="Li L."/>
            <person name="Wei W."/>
            <person name="Wang X."/>
            <person name="Wang C."/>
            <person name="Huo Q."/>
            <person name="Li W."/>
            <person name="Guo W."/>
            <person name="Chen H."/>
            <person name="Chen S."/>
            <person name="Zhou L."/>
            <person name="Zhou L."/>
            <person name="Ni X."/>
            <person name="Tian J."/>
            <person name="Zhou Y."/>
            <person name="Sheng Y."/>
            <person name="Liu T."/>
            <person name="Pan Y."/>
            <person name="Xia L."/>
            <person name="Li J."/>
            <person name="Zhao F."/>
            <person name="Cao W."/>
        </authorList>
    </citation>
    <scope>NUCLEOTIDE SEQUENCE</scope>
    <source>
        <strain evidence="1">Rsan-2018</strain>
        <tissue evidence="1">Larvae</tissue>
    </source>
</reference>
<organism evidence="1 2">
    <name type="scientific">Rhipicephalus sanguineus</name>
    <name type="common">Brown dog tick</name>
    <name type="synonym">Ixodes sanguineus</name>
    <dbReference type="NCBI Taxonomy" id="34632"/>
    <lineage>
        <taxon>Eukaryota</taxon>
        <taxon>Metazoa</taxon>
        <taxon>Ecdysozoa</taxon>
        <taxon>Arthropoda</taxon>
        <taxon>Chelicerata</taxon>
        <taxon>Arachnida</taxon>
        <taxon>Acari</taxon>
        <taxon>Parasitiformes</taxon>
        <taxon>Ixodida</taxon>
        <taxon>Ixodoidea</taxon>
        <taxon>Ixodidae</taxon>
        <taxon>Rhipicephalinae</taxon>
        <taxon>Rhipicephalus</taxon>
        <taxon>Rhipicephalus</taxon>
    </lineage>
</organism>
<gene>
    <name evidence="1" type="ORF">HPB52_011371</name>
</gene>
<comment type="caution">
    <text evidence="1">The sequence shown here is derived from an EMBL/GenBank/DDBJ whole genome shotgun (WGS) entry which is preliminary data.</text>
</comment>